<dbReference type="EMBL" id="KV014923">
    <property type="protein sequence ID" value="KZV21200.1"/>
    <property type="molecule type" value="Genomic_DNA"/>
</dbReference>
<feature type="domain" description="Reverse transcriptase Ty1/copia-type" evidence="1">
    <location>
        <begin position="3"/>
        <end position="105"/>
    </location>
</feature>
<reference evidence="2 3" key="1">
    <citation type="journal article" date="2015" name="Proc. Natl. Acad. Sci. U.S.A.">
        <title>The resurrection genome of Boea hygrometrica: A blueprint for survival of dehydration.</title>
        <authorList>
            <person name="Xiao L."/>
            <person name="Yang G."/>
            <person name="Zhang L."/>
            <person name="Yang X."/>
            <person name="Zhao S."/>
            <person name="Ji Z."/>
            <person name="Zhou Q."/>
            <person name="Hu M."/>
            <person name="Wang Y."/>
            <person name="Chen M."/>
            <person name="Xu Y."/>
            <person name="Jin H."/>
            <person name="Xiao X."/>
            <person name="Hu G."/>
            <person name="Bao F."/>
            <person name="Hu Y."/>
            <person name="Wan P."/>
            <person name="Li L."/>
            <person name="Deng X."/>
            <person name="Kuang T."/>
            <person name="Xiang C."/>
            <person name="Zhu J.K."/>
            <person name="Oliver M.J."/>
            <person name="He Y."/>
        </authorList>
    </citation>
    <scope>NUCLEOTIDE SEQUENCE [LARGE SCALE GENOMIC DNA]</scope>
    <source>
        <strain evidence="3">cv. XS01</strain>
    </source>
</reference>
<gene>
    <name evidence="2" type="ORF">F511_27606</name>
</gene>
<keyword evidence="2" id="KW-0808">Transferase</keyword>
<dbReference type="OrthoDB" id="128382at2759"/>
<protein>
    <submittedName>
        <fullName evidence="2">Cysteine-rich RLK (Receptor-like protein kinase) 8</fullName>
    </submittedName>
</protein>
<dbReference type="AlphaFoldDB" id="A0A2Z7AJ86"/>
<sequence length="168" mass="19239">MFGYRQGQNDHMLFVKHFNHGHITILIVYVDDIIVTGDDCHEMTNIKLMLAKEFEVKDLGPLRYFLGMEIARNRKGISVSQRKYTLDLLAETCMLGCEPSCTPLEQAQNRHYLKANQWMWANTKDLSGNSSTSHTHVPTLPLQLAWSVNICILLAKDISMPFTKYCCT</sequence>
<keyword evidence="3" id="KW-1185">Reference proteome</keyword>
<accession>A0A2Z7AJ86</accession>
<name>A0A2Z7AJ86_9LAMI</name>
<dbReference type="Proteomes" id="UP000250235">
    <property type="component" value="Unassembled WGS sequence"/>
</dbReference>
<dbReference type="Pfam" id="PF07727">
    <property type="entry name" value="RVT_2"/>
    <property type="match status" value="1"/>
</dbReference>
<dbReference type="InterPro" id="IPR043502">
    <property type="entry name" value="DNA/RNA_pol_sf"/>
</dbReference>
<organism evidence="2 3">
    <name type="scientific">Dorcoceras hygrometricum</name>
    <dbReference type="NCBI Taxonomy" id="472368"/>
    <lineage>
        <taxon>Eukaryota</taxon>
        <taxon>Viridiplantae</taxon>
        <taxon>Streptophyta</taxon>
        <taxon>Embryophyta</taxon>
        <taxon>Tracheophyta</taxon>
        <taxon>Spermatophyta</taxon>
        <taxon>Magnoliopsida</taxon>
        <taxon>eudicotyledons</taxon>
        <taxon>Gunneridae</taxon>
        <taxon>Pentapetalae</taxon>
        <taxon>asterids</taxon>
        <taxon>lamiids</taxon>
        <taxon>Lamiales</taxon>
        <taxon>Gesneriaceae</taxon>
        <taxon>Didymocarpoideae</taxon>
        <taxon>Trichosporeae</taxon>
        <taxon>Loxocarpinae</taxon>
        <taxon>Dorcoceras</taxon>
    </lineage>
</organism>
<proteinExistence type="predicted"/>
<dbReference type="InterPro" id="IPR013103">
    <property type="entry name" value="RVT_2"/>
</dbReference>
<evidence type="ECO:0000313" key="2">
    <source>
        <dbReference type="EMBL" id="KZV21200.1"/>
    </source>
</evidence>
<keyword evidence="2" id="KW-0675">Receptor</keyword>
<dbReference type="GO" id="GO:0016301">
    <property type="term" value="F:kinase activity"/>
    <property type="evidence" value="ECO:0007669"/>
    <property type="project" value="UniProtKB-KW"/>
</dbReference>
<evidence type="ECO:0000313" key="3">
    <source>
        <dbReference type="Proteomes" id="UP000250235"/>
    </source>
</evidence>
<dbReference type="SUPFAM" id="SSF56672">
    <property type="entry name" value="DNA/RNA polymerases"/>
    <property type="match status" value="1"/>
</dbReference>
<keyword evidence="2" id="KW-0418">Kinase</keyword>
<evidence type="ECO:0000259" key="1">
    <source>
        <dbReference type="Pfam" id="PF07727"/>
    </source>
</evidence>